<protein>
    <submittedName>
        <fullName evidence="2">Uncharacterized protein</fullName>
    </submittedName>
</protein>
<evidence type="ECO:0000313" key="2">
    <source>
        <dbReference type="EMBL" id="CAI2365949.1"/>
    </source>
</evidence>
<feature type="region of interest" description="Disordered" evidence="1">
    <location>
        <begin position="260"/>
        <end position="282"/>
    </location>
</feature>
<dbReference type="Proteomes" id="UP001295684">
    <property type="component" value="Unassembled WGS sequence"/>
</dbReference>
<name>A0AAD1X7F7_EUPCR</name>
<feature type="region of interest" description="Disordered" evidence="1">
    <location>
        <begin position="295"/>
        <end position="338"/>
    </location>
</feature>
<evidence type="ECO:0000313" key="3">
    <source>
        <dbReference type="Proteomes" id="UP001295684"/>
    </source>
</evidence>
<accession>A0AAD1X7F7</accession>
<reference evidence="2" key="1">
    <citation type="submission" date="2023-07" db="EMBL/GenBank/DDBJ databases">
        <authorList>
            <consortium name="AG Swart"/>
            <person name="Singh M."/>
            <person name="Singh A."/>
            <person name="Seah K."/>
            <person name="Emmerich C."/>
        </authorList>
    </citation>
    <scope>NUCLEOTIDE SEQUENCE</scope>
    <source>
        <strain evidence="2">DP1</strain>
    </source>
</reference>
<feature type="region of interest" description="Disordered" evidence="1">
    <location>
        <begin position="204"/>
        <end position="235"/>
    </location>
</feature>
<evidence type="ECO:0000256" key="1">
    <source>
        <dbReference type="SAM" id="MobiDB-lite"/>
    </source>
</evidence>
<feature type="compositionally biased region" description="Polar residues" evidence="1">
    <location>
        <begin position="206"/>
        <end position="221"/>
    </location>
</feature>
<organism evidence="2 3">
    <name type="scientific">Euplotes crassus</name>
    <dbReference type="NCBI Taxonomy" id="5936"/>
    <lineage>
        <taxon>Eukaryota</taxon>
        <taxon>Sar</taxon>
        <taxon>Alveolata</taxon>
        <taxon>Ciliophora</taxon>
        <taxon>Intramacronucleata</taxon>
        <taxon>Spirotrichea</taxon>
        <taxon>Hypotrichia</taxon>
        <taxon>Euplotida</taxon>
        <taxon>Euplotidae</taxon>
        <taxon>Moneuplotes</taxon>
    </lineage>
</organism>
<dbReference type="AlphaFoldDB" id="A0AAD1X7F7"/>
<comment type="caution">
    <text evidence="2">The sequence shown here is derived from an EMBL/GenBank/DDBJ whole genome shotgun (WGS) entry which is preliminary data.</text>
</comment>
<gene>
    <name evidence="2" type="ORF">ECRASSUSDP1_LOCUS7218</name>
</gene>
<feature type="compositionally biased region" description="Basic and acidic residues" evidence="1">
    <location>
        <begin position="295"/>
        <end position="305"/>
    </location>
</feature>
<sequence length="427" mass="49180">MNSCSPSSKRLSCHPQGILNVKDYLLLKKKIENYRKYSTSSTSSVSPKEGHKTQFDEDNYKISFTRIGSEQRGSAKKSDFNREIEKEMKKCKIPVSSTYSVRKFKRNLQKRVNKRKLSKYVNELNVYFQDYIKENEKKRVEKQKSLKKVKFEKHNFAIFATRSGTYMTNEKTSSAHKRTSIPNLMLHTLDPPNFIKMKTAIKDGRNNSQQRPPTENKSSALATGDIDEEDTENSPEISNAARAIINLKNIQAKIPKKVQFRNTKASYGRRPPKSKPKSKKDWMLYIEGKKKINDDLKLPNEEDGSKPSTLFYKAPSGPCRENMVKNKKPRSRSYSSSLSFKPFTPQLGKIRRLVSNAKSKSPFYQLPSQDEINEMLASVGDKKVRVQTSSNKNARSRLFDFEKNIKSNILSKKMIPRGLKKLILDHE</sequence>
<proteinExistence type="predicted"/>
<keyword evidence="3" id="KW-1185">Reference proteome</keyword>
<dbReference type="EMBL" id="CAMPGE010007024">
    <property type="protein sequence ID" value="CAI2365949.1"/>
    <property type="molecule type" value="Genomic_DNA"/>
</dbReference>